<name>A0A2K9ML59_9RHOB</name>
<dbReference type="RefSeq" id="WP_101500687.1">
    <property type="nucleotide sequence ID" value="NZ_CP025583.1"/>
</dbReference>
<comment type="subcellular location">
    <subcellularLocation>
        <location evidence="1">Membrane</location>
        <topology evidence="1">Multi-pass membrane protein</topology>
    </subcellularLocation>
</comment>
<keyword evidence="3 6" id="KW-0812">Transmembrane</keyword>
<keyword evidence="9" id="KW-1185">Reference proteome</keyword>
<dbReference type="OrthoDB" id="6196188at2"/>
<proteinExistence type="inferred from homology"/>
<reference evidence="9" key="1">
    <citation type="submission" date="2017-12" db="EMBL/GenBank/DDBJ databases">
        <title>Genomic analysis of Paracoccus sp. CBA4604.</title>
        <authorList>
            <person name="Roh S.W."/>
            <person name="Kim J.Y."/>
            <person name="Kim J.S."/>
        </authorList>
    </citation>
    <scope>NUCLEOTIDE SEQUENCE [LARGE SCALE GENOMIC DNA]</scope>
    <source>
        <strain evidence="9">CBA4604</strain>
    </source>
</reference>
<accession>A0A2K9ML59</accession>
<evidence type="ECO:0000313" key="8">
    <source>
        <dbReference type="EMBL" id="AUM75345.1"/>
    </source>
</evidence>
<evidence type="ECO:0000256" key="1">
    <source>
        <dbReference type="ARBA" id="ARBA00004141"/>
    </source>
</evidence>
<organism evidence="8 9">
    <name type="scientific">Paracoccus jeotgali</name>
    <dbReference type="NCBI Taxonomy" id="2065379"/>
    <lineage>
        <taxon>Bacteria</taxon>
        <taxon>Pseudomonadati</taxon>
        <taxon>Pseudomonadota</taxon>
        <taxon>Alphaproteobacteria</taxon>
        <taxon>Rhodobacterales</taxon>
        <taxon>Paracoccaceae</taxon>
        <taxon>Paracoccus</taxon>
    </lineage>
</organism>
<dbReference type="InterPro" id="IPR007267">
    <property type="entry name" value="GtrA_DPMS_TM"/>
</dbReference>
<dbReference type="Pfam" id="PF04138">
    <property type="entry name" value="GtrA_DPMS_TM"/>
    <property type="match status" value="1"/>
</dbReference>
<keyword evidence="5 6" id="KW-0472">Membrane</keyword>
<evidence type="ECO:0000256" key="4">
    <source>
        <dbReference type="ARBA" id="ARBA00022989"/>
    </source>
</evidence>
<feature type="transmembrane region" description="Helical" evidence="6">
    <location>
        <begin position="72"/>
        <end position="95"/>
    </location>
</feature>
<protein>
    <submittedName>
        <fullName evidence="8">GtrA family protein</fullName>
    </submittedName>
</protein>
<dbReference type="GO" id="GO:0000271">
    <property type="term" value="P:polysaccharide biosynthetic process"/>
    <property type="evidence" value="ECO:0007669"/>
    <property type="project" value="InterPro"/>
</dbReference>
<sequence>MSLNLTKILRFLIVGVGNTAVDFAVFWLLQGLAPLLANVIAWGVAVLFSYALNSSWTFQRGRSHWQALPRFVMGGALVSLAISSLSLGLMTGWIGLWPAKIVGTVVAAALNFLVALWSIESARGRRA</sequence>
<dbReference type="PANTHER" id="PTHR38459">
    <property type="entry name" value="PROPHAGE BACTOPRENOL-LINKED GLUCOSE TRANSLOCASE HOMOLOG"/>
    <property type="match status" value="1"/>
</dbReference>
<dbReference type="AlphaFoldDB" id="A0A2K9ML59"/>
<evidence type="ECO:0000256" key="3">
    <source>
        <dbReference type="ARBA" id="ARBA00022692"/>
    </source>
</evidence>
<feature type="transmembrane region" description="Helical" evidence="6">
    <location>
        <begin position="101"/>
        <end position="119"/>
    </location>
</feature>
<feature type="domain" description="GtrA/DPMS transmembrane" evidence="7">
    <location>
        <begin position="10"/>
        <end position="116"/>
    </location>
</feature>
<gene>
    <name evidence="8" type="ORF">CYR75_14515</name>
</gene>
<dbReference type="PANTHER" id="PTHR38459:SF1">
    <property type="entry name" value="PROPHAGE BACTOPRENOL-LINKED GLUCOSE TRANSLOCASE HOMOLOG"/>
    <property type="match status" value="1"/>
</dbReference>
<dbReference type="KEGG" id="paru:CYR75_14515"/>
<dbReference type="GO" id="GO:0005886">
    <property type="term" value="C:plasma membrane"/>
    <property type="evidence" value="ECO:0007669"/>
    <property type="project" value="TreeGrafter"/>
</dbReference>
<feature type="transmembrane region" description="Helical" evidence="6">
    <location>
        <begin position="9"/>
        <end position="29"/>
    </location>
</feature>
<comment type="similarity">
    <text evidence="2">Belongs to the GtrA family.</text>
</comment>
<evidence type="ECO:0000256" key="5">
    <source>
        <dbReference type="ARBA" id="ARBA00023136"/>
    </source>
</evidence>
<evidence type="ECO:0000313" key="9">
    <source>
        <dbReference type="Proteomes" id="UP000234882"/>
    </source>
</evidence>
<feature type="transmembrane region" description="Helical" evidence="6">
    <location>
        <begin position="35"/>
        <end position="52"/>
    </location>
</feature>
<evidence type="ECO:0000256" key="2">
    <source>
        <dbReference type="ARBA" id="ARBA00009399"/>
    </source>
</evidence>
<dbReference type="Proteomes" id="UP000234882">
    <property type="component" value="Chromosome"/>
</dbReference>
<dbReference type="EMBL" id="CP025583">
    <property type="protein sequence ID" value="AUM75345.1"/>
    <property type="molecule type" value="Genomic_DNA"/>
</dbReference>
<keyword evidence="4 6" id="KW-1133">Transmembrane helix</keyword>
<dbReference type="InterPro" id="IPR051401">
    <property type="entry name" value="GtrA_CellWall_Glycosyl"/>
</dbReference>
<evidence type="ECO:0000256" key="6">
    <source>
        <dbReference type="SAM" id="Phobius"/>
    </source>
</evidence>
<evidence type="ECO:0000259" key="7">
    <source>
        <dbReference type="Pfam" id="PF04138"/>
    </source>
</evidence>